<dbReference type="Proteomes" id="UP000193240">
    <property type="component" value="Unassembled WGS sequence"/>
</dbReference>
<reference evidence="3 4" key="1">
    <citation type="journal article" date="2017" name="Genome Announc.">
        <title>Genome sequence of the saprophytic ascomycete Epicoccum nigrum ICMP 19927 strain isolated from New Zealand.</title>
        <authorList>
            <person name="Fokin M."/>
            <person name="Fleetwood D."/>
            <person name="Weir B.S."/>
            <person name="Villas-Boas S.G."/>
        </authorList>
    </citation>
    <scope>NUCLEOTIDE SEQUENCE [LARGE SCALE GENOMIC DNA]</scope>
    <source>
        <strain evidence="3 4">ICMP 19927</strain>
    </source>
</reference>
<protein>
    <submittedName>
        <fullName evidence="3">Uncharacterized protein</fullName>
    </submittedName>
</protein>
<dbReference type="InParanoid" id="A0A1Y2LXS5"/>
<organism evidence="3 4">
    <name type="scientific">Epicoccum nigrum</name>
    <name type="common">Soil fungus</name>
    <name type="synonym">Epicoccum purpurascens</name>
    <dbReference type="NCBI Taxonomy" id="105696"/>
    <lineage>
        <taxon>Eukaryota</taxon>
        <taxon>Fungi</taxon>
        <taxon>Dikarya</taxon>
        <taxon>Ascomycota</taxon>
        <taxon>Pezizomycotina</taxon>
        <taxon>Dothideomycetes</taxon>
        <taxon>Pleosporomycetidae</taxon>
        <taxon>Pleosporales</taxon>
        <taxon>Pleosporineae</taxon>
        <taxon>Didymellaceae</taxon>
        <taxon>Epicoccum</taxon>
    </lineage>
</organism>
<feature type="compositionally biased region" description="Basic and acidic residues" evidence="2">
    <location>
        <begin position="393"/>
        <end position="491"/>
    </location>
</feature>
<dbReference type="EMBL" id="KZ107845">
    <property type="protein sequence ID" value="OSS48603.1"/>
    <property type="molecule type" value="Genomic_DNA"/>
</dbReference>
<feature type="compositionally biased region" description="Basic and acidic residues" evidence="2">
    <location>
        <begin position="321"/>
        <end position="383"/>
    </location>
</feature>
<evidence type="ECO:0000313" key="4">
    <source>
        <dbReference type="Proteomes" id="UP000193240"/>
    </source>
</evidence>
<proteinExistence type="predicted"/>
<keyword evidence="1" id="KW-0175">Coiled coil</keyword>
<dbReference type="STRING" id="105696.A0A1Y2LXS5"/>
<dbReference type="AlphaFoldDB" id="A0A1Y2LXS5"/>
<keyword evidence="4" id="KW-1185">Reference proteome</keyword>
<feature type="region of interest" description="Disordered" evidence="2">
    <location>
        <begin position="321"/>
        <end position="491"/>
    </location>
</feature>
<gene>
    <name evidence="3" type="ORF">B5807_06896</name>
</gene>
<evidence type="ECO:0000313" key="3">
    <source>
        <dbReference type="EMBL" id="OSS48603.1"/>
    </source>
</evidence>
<evidence type="ECO:0000256" key="2">
    <source>
        <dbReference type="SAM" id="MobiDB-lite"/>
    </source>
</evidence>
<accession>A0A1Y2LXS5</accession>
<name>A0A1Y2LXS5_EPING</name>
<evidence type="ECO:0000256" key="1">
    <source>
        <dbReference type="SAM" id="Coils"/>
    </source>
</evidence>
<feature type="coiled-coil region" evidence="1">
    <location>
        <begin position="167"/>
        <end position="194"/>
    </location>
</feature>
<sequence length="491" mass="54328">MTAECPTSHSFIFIIPSFFTPTSAFHYQTSVTPSKPFCSNCICFRVLQQDLEDSVVMSTKLLTSMLLAAGLAAGKPVSNYRTFQDLTPRQGAPLRANAGAVPSSGMISALATLGTKGLGEVPQVRAETFVFIDVGDNNVRDNGRAAVRELKGDRAAQELVLQQINQALLADQRKNAAEAELDDVLREAALAQKEPEITIVVLIVQEIKVVIKDVDAKLFKQEALVANRGKRETKTVMVYDSRTLTATDAKSIPKATGEPLITKTVDAVLFDAKPTHEAVVEDPAALLRHDLEAALAERQKDANREKDARLNVNIAVEKANGRGEDKNVDEVKDDKNLKDDEKERLKELELEYEREEQRKEGLGEQLRKDAEQLEREQDKKEAEELAEAEQDAEEKAMKDAEEKAKKEAEEKAKKEAEEKALADAEAKKEAEAKVKEAEEKLKKEIEEKARKDAEEKARADAEAKKLAEDKAQAEAKAKAEKLEAERKAKAE</sequence>